<sequence length="198" mass="22729">MMHTEPLTLTGKHVRLEPLQLSHTAALLRAGQDPGIWTFMSFNPSASAEAMESWISEALSLQQAGMCLPFVIIDQRNGHVVGSTRYLDIVAKNYGLEIGWTWLAPEARRTVVNTECKYLLLRHAFEDLRAIRVQLKTDSRNERSQRAIERIGGVKEGVLRNHVIMPDGYYRHSVYYSILNTEWEQVKHNLITKLEHVY</sequence>
<gene>
    <name evidence="2" type="ORF">KDW_50350</name>
</gene>
<evidence type="ECO:0000313" key="2">
    <source>
        <dbReference type="EMBL" id="GER90873.1"/>
    </source>
</evidence>
<dbReference type="AlphaFoldDB" id="A0A5J4KT73"/>
<dbReference type="PANTHER" id="PTHR43610:SF1">
    <property type="entry name" value="N-ACETYLTRANSFERASE DOMAIN-CONTAINING PROTEIN"/>
    <property type="match status" value="1"/>
</dbReference>
<reference evidence="2 3" key="1">
    <citation type="submission" date="2019-10" db="EMBL/GenBank/DDBJ databases">
        <title>Dictyobacter vulcani sp. nov., within the class Ktedonobacteria, isolated from soil of volcanic Mt. Zao.</title>
        <authorList>
            <person name="Zheng Y."/>
            <person name="Wang C.M."/>
            <person name="Sakai Y."/>
            <person name="Abe K."/>
            <person name="Yokota A."/>
            <person name="Yabe S."/>
        </authorList>
    </citation>
    <scope>NUCLEOTIDE SEQUENCE [LARGE SCALE GENOMIC DNA]</scope>
    <source>
        <strain evidence="2 3">W12</strain>
    </source>
</reference>
<dbReference type="EMBL" id="BKZW01000003">
    <property type="protein sequence ID" value="GER90873.1"/>
    <property type="molecule type" value="Genomic_DNA"/>
</dbReference>
<dbReference type="GO" id="GO:0016747">
    <property type="term" value="F:acyltransferase activity, transferring groups other than amino-acyl groups"/>
    <property type="evidence" value="ECO:0007669"/>
    <property type="project" value="InterPro"/>
</dbReference>
<dbReference type="PANTHER" id="PTHR43610">
    <property type="entry name" value="BLL6696 PROTEIN"/>
    <property type="match status" value="1"/>
</dbReference>
<dbReference type="InterPro" id="IPR000182">
    <property type="entry name" value="GNAT_dom"/>
</dbReference>
<keyword evidence="3" id="KW-1185">Reference proteome</keyword>
<comment type="caution">
    <text evidence="2">The sequence shown here is derived from an EMBL/GenBank/DDBJ whole genome shotgun (WGS) entry which is preliminary data.</text>
</comment>
<organism evidence="2 3">
    <name type="scientific">Dictyobacter vulcani</name>
    <dbReference type="NCBI Taxonomy" id="2607529"/>
    <lineage>
        <taxon>Bacteria</taxon>
        <taxon>Bacillati</taxon>
        <taxon>Chloroflexota</taxon>
        <taxon>Ktedonobacteria</taxon>
        <taxon>Ktedonobacterales</taxon>
        <taxon>Dictyobacteraceae</taxon>
        <taxon>Dictyobacter</taxon>
    </lineage>
</organism>
<name>A0A5J4KT73_9CHLR</name>
<dbReference type="Pfam" id="PF13302">
    <property type="entry name" value="Acetyltransf_3"/>
    <property type="match status" value="1"/>
</dbReference>
<dbReference type="SUPFAM" id="SSF55729">
    <property type="entry name" value="Acyl-CoA N-acyltransferases (Nat)"/>
    <property type="match status" value="1"/>
</dbReference>
<evidence type="ECO:0000313" key="3">
    <source>
        <dbReference type="Proteomes" id="UP000326912"/>
    </source>
</evidence>
<dbReference type="InterPro" id="IPR016181">
    <property type="entry name" value="Acyl_CoA_acyltransferase"/>
</dbReference>
<dbReference type="RefSeq" id="WP_151758585.1">
    <property type="nucleotide sequence ID" value="NZ_BKZW01000003.1"/>
</dbReference>
<dbReference type="Gene3D" id="3.40.630.30">
    <property type="match status" value="1"/>
</dbReference>
<keyword evidence="2" id="KW-0808">Transferase</keyword>
<dbReference type="Proteomes" id="UP000326912">
    <property type="component" value="Unassembled WGS sequence"/>
</dbReference>
<evidence type="ECO:0000259" key="1">
    <source>
        <dbReference type="PROSITE" id="PS51186"/>
    </source>
</evidence>
<feature type="domain" description="N-acetyltransferase" evidence="1">
    <location>
        <begin position="26"/>
        <end position="175"/>
    </location>
</feature>
<proteinExistence type="predicted"/>
<protein>
    <submittedName>
        <fullName evidence="2">N-acetyltransferase</fullName>
    </submittedName>
</protein>
<accession>A0A5J4KT73</accession>
<dbReference type="PROSITE" id="PS51186">
    <property type="entry name" value="GNAT"/>
    <property type="match status" value="1"/>
</dbReference>